<proteinExistence type="predicted"/>
<dbReference type="SUPFAM" id="SSF48371">
    <property type="entry name" value="ARM repeat"/>
    <property type="match status" value="1"/>
</dbReference>
<dbReference type="RefSeq" id="WP_237381925.1">
    <property type="nucleotide sequence ID" value="NZ_CP071793.1"/>
</dbReference>
<evidence type="ECO:0000256" key="1">
    <source>
        <dbReference type="SAM" id="MobiDB-lite"/>
    </source>
</evidence>
<evidence type="ECO:0000313" key="2">
    <source>
        <dbReference type="EMBL" id="QTD51804.1"/>
    </source>
</evidence>
<protein>
    <submittedName>
        <fullName evidence="2">Uncharacterized protein</fullName>
    </submittedName>
</protein>
<keyword evidence="3" id="KW-1185">Reference proteome</keyword>
<dbReference type="Proteomes" id="UP000663929">
    <property type="component" value="Chromosome"/>
</dbReference>
<dbReference type="AlphaFoldDB" id="A0A8A4TRK0"/>
<feature type="compositionally biased region" description="Low complexity" evidence="1">
    <location>
        <begin position="41"/>
        <end position="51"/>
    </location>
</feature>
<feature type="compositionally biased region" description="Basic and acidic residues" evidence="1">
    <location>
        <begin position="14"/>
        <end position="40"/>
    </location>
</feature>
<name>A0A8A4TRK0_SULCO</name>
<accession>A0A8A4TRK0</accession>
<gene>
    <name evidence="2" type="ORF">J3U87_04980</name>
</gene>
<evidence type="ECO:0000313" key="3">
    <source>
        <dbReference type="Proteomes" id="UP000663929"/>
    </source>
</evidence>
<reference evidence="2" key="1">
    <citation type="submission" date="2021-03" db="EMBL/GenBank/DDBJ databases">
        <title>Acanthopleuribacteraceae sp. M133.</title>
        <authorList>
            <person name="Wang G."/>
        </authorList>
    </citation>
    <scope>NUCLEOTIDE SEQUENCE</scope>
    <source>
        <strain evidence="2">M133</strain>
    </source>
</reference>
<feature type="compositionally biased region" description="Polar residues" evidence="1">
    <location>
        <begin position="1"/>
        <end position="13"/>
    </location>
</feature>
<dbReference type="KEGG" id="scor:J3U87_04980"/>
<feature type="region of interest" description="Disordered" evidence="1">
    <location>
        <begin position="1"/>
        <end position="55"/>
    </location>
</feature>
<dbReference type="InterPro" id="IPR016024">
    <property type="entry name" value="ARM-type_fold"/>
</dbReference>
<dbReference type="EMBL" id="CP071793">
    <property type="protein sequence ID" value="QTD51804.1"/>
    <property type="molecule type" value="Genomic_DNA"/>
</dbReference>
<sequence>MYGSSSDSNATEDSANRGKKEPEPETDRDPRASRGDDPRTEPTAGETTATGSVHTSLQDNKVLGDVYVQTIVDSGREQLKELTPRSFDECLDVAALNRRANRIVADPEQLDRLVQSALRHRMLILCGERESGKGATLLAVAQRLCALEPDMQGSMALSRPGCYLRILPRRIVESPRSYRGKVLIFRDALGFGNQSLRQFFEHCSRDTLVQLARRLEATETYLLFSLNNHSSPASRDRLQDLDVLHDLPLLSASLLLKGFEQEIRRKNQSLTIPFAETELDAKLADKARIATALGSMNRIVVFSEWVPAIVRGALSLEEALHRTTDLKRWFADEVAADPDSFCFGLSLVLCHAAPSAIVVGLNEFHAFRLQLSKFLEKRLKTEAQERTPRMYLGDTELLGRVRAEVKVASGEPDLIRFCRDDYPDRLWEVFQNHAQGLAAELVPWLIQQTRHPESMTAVIAARALGRIGRLDPWRITWPLLERWARDEATQELVGYLLQGVMASRDSDYRHRALAKLRVMFHTKDMVVIQSVTLALLRLGEIDLHLAVTELDGILRRRFNRKIKDLGGLRQFWRKIEHQVLPALTQGRQSRLDPKSRNRVLFEIAERVLGDQMGFEVLKAVQYALVGLCLTLDPAEVLGRLSEAMSPSISTPVIAILFLRDRGMADTLARFSQDVPWEKDKPARQRAKTNWILVSIALDDRANETMRLFLVRVLKGLSAFPPLMREILQAKFNLLLKKWIRQAKGIPRCERALVTMVAKLADSPIEEIRDHLFQLLNRDPGFVEPNSDLASFADKVLTQNLDLSRIDGH</sequence>
<organism evidence="2 3">
    <name type="scientific">Sulfidibacter corallicola</name>
    <dbReference type="NCBI Taxonomy" id="2818388"/>
    <lineage>
        <taxon>Bacteria</taxon>
        <taxon>Pseudomonadati</taxon>
        <taxon>Acidobacteriota</taxon>
        <taxon>Holophagae</taxon>
        <taxon>Acanthopleuribacterales</taxon>
        <taxon>Acanthopleuribacteraceae</taxon>
        <taxon>Sulfidibacter</taxon>
    </lineage>
</organism>